<dbReference type="PROSITE" id="PS51194">
    <property type="entry name" value="HELICASE_CTER"/>
    <property type="match status" value="1"/>
</dbReference>
<keyword evidence="5" id="KW-0347">Helicase</keyword>
<keyword evidence="5" id="KW-0378">Hydrolase</keyword>
<name>A0A7Y9X750_9ACTN</name>
<keyword evidence="1" id="KW-0547">Nucleotide-binding</keyword>
<dbReference type="SMART" id="SM00490">
    <property type="entry name" value="HELICc"/>
    <property type="match status" value="1"/>
</dbReference>
<evidence type="ECO:0000256" key="2">
    <source>
        <dbReference type="ARBA" id="ARBA00022840"/>
    </source>
</evidence>
<evidence type="ECO:0000313" key="6">
    <source>
        <dbReference type="Proteomes" id="UP000584931"/>
    </source>
</evidence>
<dbReference type="Pfam" id="PF00271">
    <property type="entry name" value="Helicase_C"/>
    <property type="match status" value="1"/>
</dbReference>
<dbReference type="GO" id="GO:0016887">
    <property type="term" value="F:ATP hydrolysis activity"/>
    <property type="evidence" value="ECO:0007669"/>
    <property type="project" value="TreeGrafter"/>
</dbReference>
<sequence>MTQHPSPPSNCETGGFALLDREVQRWVWEQRWDALRPVQEQAIAPVLGADTDVVITAATAGGKTEAAFLPVCSALVEQKRVGKDTGVQAVYVSPLKALINDQHRRISGLCSRLGVPVTPWHGDVAAARKTRFRESPSGILLITPESLEAMLVLNGSTAPELFAELSYIVVDELHAFLGTNRGAQLRSLMHRLEHAAGHRAARIGLSATLADLAHAAEYLRPGGGDRVVVIQDTGAGKQVELQVRGYVDDLAGNAGRAAACTDVADHLYRYSRNGHNMVFANSRAEVEAYSGLLSKRAERDRLPDPFLPHHGSLSAELRKHAEERLRQRSSPATVVCTSTLELGIDVGWVDTVVQIGIPASVAGLRQRLGRSGRGDARARLLVYVTEQSSPEALVETLRLGLVQAAATVDLLLERWYEPPGIDTPNHSTLVQQVLALLAQFSGATADRLYSLLCASGVFPRVSPQAFADLLRSMGEHELLTQERSSGLLLPGKLGERLMNHYTFYAAFDTTEEFQVVASGNRIGTMPVGPSVTAGTLLAFGGRTWRVVEVHHDEARLLVKPAPGTGVPPGFSGSAAPVSDGVRRRMLRIYTGDDSPAYLDEAASILLEEARGAFRTSGLNGSSVLPVGEDLLLFPWRSDAVVATLCHLLGRYGLRAETANGVVLVHGTSPEHLAETARRLVAQEPPEPLELAAEATGKYVDKYDRYLPRALLDQAHADRSVDVPGAMEVLHHLAQE</sequence>
<dbReference type="PROSITE" id="PS51192">
    <property type="entry name" value="HELICASE_ATP_BIND_1"/>
    <property type="match status" value="1"/>
</dbReference>
<evidence type="ECO:0000259" key="4">
    <source>
        <dbReference type="PROSITE" id="PS51194"/>
    </source>
</evidence>
<accession>A0A7Y9X750</accession>
<dbReference type="GO" id="GO:0003677">
    <property type="term" value="F:DNA binding"/>
    <property type="evidence" value="ECO:0007669"/>
    <property type="project" value="TreeGrafter"/>
</dbReference>
<dbReference type="RefSeq" id="WP_179808796.1">
    <property type="nucleotide sequence ID" value="NZ_JACCHL010000001.1"/>
</dbReference>
<evidence type="ECO:0000256" key="1">
    <source>
        <dbReference type="ARBA" id="ARBA00022741"/>
    </source>
</evidence>
<dbReference type="EMBL" id="JACCHL010000001">
    <property type="protein sequence ID" value="NYH50452.1"/>
    <property type="molecule type" value="Genomic_DNA"/>
</dbReference>
<dbReference type="Gene3D" id="3.40.50.300">
    <property type="entry name" value="P-loop containing nucleotide triphosphate hydrolases"/>
    <property type="match status" value="2"/>
</dbReference>
<dbReference type="InterPro" id="IPR052511">
    <property type="entry name" value="ATP-dep_Helicase"/>
</dbReference>
<dbReference type="EC" id="3.6.4.-" evidence="5"/>
<evidence type="ECO:0000259" key="3">
    <source>
        <dbReference type="PROSITE" id="PS51192"/>
    </source>
</evidence>
<dbReference type="Pfam" id="PF00270">
    <property type="entry name" value="DEAD"/>
    <property type="match status" value="1"/>
</dbReference>
<dbReference type="InterPro" id="IPR011545">
    <property type="entry name" value="DEAD/DEAH_box_helicase_dom"/>
</dbReference>
<feature type="domain" description="Helicase C-terminal" evidence="4">
    <location>
        <begin position="262"/>
        <end position="416"/>
    </location>
</feature>
<dbReference type="InterPro" id="IPR014001">
    <property type="entry name" value="Helicase_ATP-bd"/>
</dbReference>
<feature type="domain" description="Helicase ATP-binding" evidence="3">
    <location>
        <begin position="44"/>
        <end position="211"/>
    </location>
</feature>
<protein>
    <submittedName>
        <fullName evidence="5">ATP-dependent Lhr-like helicase</fullName>
        <ecNumber evidence="5">3.6.4.-</ecNumber>
    </submittedName>
</protein>
<comment type="caution">
    <text evidence="5">The sequence shown here is derived from an EMBL/GenBank/DDBJ whole genome shotgun (WGS) entry which is preliminary data.</text>
</comment>
<gene>
    <name evidence="5" type="ORF">HNR06_000041</name>
</gene>
<dbReference type="GO" id="GO:0005524">
    <property type="term" value="F:ATP binding"/>
    <property type="evidence" value="ECO:0007669"/>
    <property type="project" value="UniProtKB-KW"/>
</dbReference>
<dbReference type="PANTHER" id="PTHR47962:SF5">
    <property type="entry name" value="ATP-DEPENDENT HELICASE LHR-RELATED"/>
    <property type="match status" value="1"/>
</dbReference>
<dbReference type="InterPro" id="IPR027417">
    <property type="entry name" value="P-loop_NTPase"/>
</dbReference>
<proteinExistence type="predicted"/>
<reference evidence="5 6" key="1">
    <citation type="submission" date="2020-07" db="EMBL/GenBank/DDBJ databases">
        <title>Sequencing the genomes of 1000 actinobacteria strains.</title>
        <authorList>
            <person name="Klenk H.-P."/>
        </authorList>
    </citation>
    <scope>NUCLEOTIDE SEQUENCE [LARGE SCALE GENOMIC DNA]</scope>
    <source>
        <strain evidence="5 6">DSM 45278</strain>
    </source>
</reference>
<dbReference type="SUPFAM" id="SSF52540">
    <property type="entry name" value="P-loop containing nucleoside triphosphate hydrolases"/>
    <property type="match status" value="1"/>
</dbReference>
<dbReference type="SMART" id="SM00487">
    <property type="entry name" value="DEXDc"/>
    <property type="match status" value="1"/>
</dbReference>
<dbReference type="PANTHER" id="PTHR47962">
    <property type="entry name" value="ATP-DEPENDENT HELICASE LHR-RELATED-RELATED"/>
    <property type="match status" value="1"/>
</dbReference>
<dbReference type="InterPro" id="IPR001650">
    <property type="entry name" value="Helicase_C-like"/>
</dbReference>
<keyword evidence="2" id="KW-0067">ATP-binding</keyword>
<organism evidence="5 6">
    <name type="scientific">Nocardiopsis sinuspersici</name>
    <dbReference type="NCBI Taxonomy" id="501010"/>
    <lineage>
        <taxon>Bacteria</taxon>
        <taxon>Bacillati</taxon>
        <taxon>Actinomycetota</taxon>
        <taxon>Actinomycetes</taxon>
        <taxon>Streptosporangiales</taxon>
        <taxon>Nocardiopsidaceae</taxon>
        <taxon>Nocardiopsis</taxon>
    </lineage>
</organism>
<dbReference type="AlphaFoldDB" id="A0A7Y9X750"/>
<evidence type="ECO:0000313" key="5">
    <source>
        <dbReference type="EMBL" id="NYH50452.1"/>
    </source>
</evidence>
<dbReference type="Proteomes" id="UP000584931">
    <property type="component" value="Unassembled WGS sequence"/>
</dbReference>
<dbReference type="GO" id="GO:0004386">
    <property type="term" value="F:helicase activity"/>
    <property type="evidence" value="ECO:0007669"/>
    <property type="project" value="UniProtKB-KW"/>
</dbReference>